<name>E2B2B7_HARSA</name>
<keyword evidence="2" id="KW-0472">Membrane</keyword>
<feature type="transmembrane region" description="Helical" evidence="2">
    <location>
        <begin position="160"/>
        <end position="181"/>
    </location>
</feature>
<keyword evidence="2" id="KW-1133">Transmembrane helix</keyword>
<reference evidence="3 4" key="1">
    <citation type="journal article" date="2010" name="Science">
        <title>Genomic comparison of the ants Camponotus floridanus and Harpegnathos saltator.</title>
        <authorList>
            <person name="Bonasio R."/>
            <person name="Zhang G."/>
            <person name="Ye C."/>
            <person name="Mutti N.S."/>
            <person name="Fang X."/>
            <person name="Qin N."/>
            <person name="Donahue G."/>
            <person name="Yang P."/>
            <person name="Li Q."/>
            <person name="Li C."/>
            <person name="Zhang P."/>
            <person name="Huang Z."/>
            <person name="Berger S.L."/>
            <person name="Reinberg D."/>
            <person name="Wang J."/>
            <person name="Liebig J."/>
        </authorList>
    </citation>
    <scope>NUCLEOTIDE SEQUENCE [LARGE SCALE GENOMIC DNA]</scope>
    <source>
        <strain evidence="3 4">R22 G/1</strain>
    </source>
</reference>
<keyword evidence="4" id="KW-1185">Reference proteome</keyword>
<dbReference type="AlphaFoldDB" id="E2B2B7"/>
<evidence type="ECO:0000256" key="1">
    <source>
        <dbReference type="SAM" id="MobiDB-lite"/>
    </source>
</evidence>
<proteinExistence type="predicted"/>
<accession>E2B2B7</accession>
<feature type="region of interest" description="Disordered" evidence="1">
    <location>
        <begin position="95"/>
        <end position="115"/>
    </location>
</feature>
<gene>
    <name evidence="3" type="ORF">EAI_03211</name>
</gene>
<evidence type="ECO:0000256" key="2">
    <source>
        <dbReference type="SAM" id="Phobius"/>
    </source>
</evidence>
<dbReference type="STRING" id="610380.E2B2B7"/>
<dbReference type="InParanoid" id="E2B2B7"/>
<evidence type="ECO:0000313" key="4">
    <source>
        <dbReference type="Proteomes" id="UP000008237"/>
    </source>
</evidence>
<dbReference type="OrthoDB" id="10038994at2759"/>
<dbReference type="Proteomes" id="UP000008237">
    <property type="component" value="Unassembled WGS sequence"/>
</dbReference>
<keyword evidence="2" id="KW-0812">Transmembrane</keyword>
<dbReference type="EMBL" id="GL445130">
    <property type="protein sequence ID" value="EFN90154.1"/>
    <property type="molecule type" value="Genomic_DNA"/>
</dbReference>
<organism evidence="4">
    <name type="scientific">Harpegnathos saltator</name>
    <name type="common">Jerdon's jumping ant</name>
    <dbReference type="NCBI Taxonomy" id="610380"/>
    <lineage>
        <taxon>Eukaryota</taxon>
        <taxon>Metazoa</taxon>
        <taxon>Ecdysozoa</taxon>
        <taxon>Arthropoda</taxon>
        <taxon>Hexapoda</taxon>
        <taxon>Insecta</taxon>
        <taxon>Pterygota</taxon>
        <taxon>Neoptera</taxon>
        <taxon>Endopterygota</taxon>
        <taxon>Hymenoptera</taxon>
        <taxon>Apocrita</taxon>
        <taxon>Aculeata</taxon>
        <taxon>Formicoidea</taxon>
        <taxon>Formicidae</taxon>
        <taxon>Ponerinae</taxon>
        <taxon>Ponerini</taxon>
        <taxon>Harpegnathos</taxon>
    </lineage>
</organism>
<evidence type="ECO:0000313" key="3">
    <source>
        <dbReference type="EMBL" id="EFN90154.1"/>
    </source>
</evidence>
<protein>
    <submittedName>
        <fullName evidence="3">Uncharacterized protein</fullName>
    </submittedName>
</protein>
<sequence length="185" mass="19542">MTVAAAAVALWHRAHIYKALACVVLALIGVQYLLSGGVLDRRSIETIFTINATRYADHSYRSHPRGLIIYGPATVPSLSGAGNASSTTTISSIPVKGISNSSRGEPAPTRNLANGGTARELSVASNNASNNATTMPRCPLIPPNLGECPWRVAKNNATMYLLFSFAFFPSHLCGTCCFSWTGGGQ</sequence>
<feature type="transmembrane region" description="Helical" evidence="2">
    <location>
        <begin position="16"/>
        <end position="34"/>
    </location>
</feature>